<evidence type="ECO:0000256" key="1">
    <source>
        <dbReference type="SAM" id="MobiDB-lite"/>
    </source>
</evidence>
<feature type="region of interest" description="Disordered" evidence="1">
    <location>
        <begin position="637"/>
        <end position="661"/>
    </location>
</feature>
<feature type="compositionally biased region" description="Basic and acidic residues" evidence="1">
    <location>
        <begin position="650"/>
        <end position="661"/>
    </location>
</feature>
<dbReference type="InterPro" id="IPR028246">
    <property type="entry name" value="CATSPERG"/>
</dbReference>
<dbReference type="Proteomes" id="UP001211907">
    <property type="component" value="Unassembled WGS sequence"/>
</dbReference>
<accession>A0AAD5SUD4</accession>
<protein>
    <recommendedName>
        <fullName evidence="2">CATSPERG C-terminal domain-containing protein</fullName>
    </recommendedName>
</protein>
<dbReference type="EMBL" id="JADGJH010002408">
    <property type="protein sequence ID" value="KAJ3098588.1"/>
    <property type="molecule type" value="Genomic_DNA"/>
</dbReference>
<feature type="domain" description="CATSPERG C-terminal" evidence="2">
    <location>
        <begin position="303"/>
        <end position="385"/>
    </location>
</feature>
<organism evidence="3 4">
    <name type="scientific">Physocladia obscura</name>
    <dbReference type="NCBI Taxonomy" id="109957"/>
    <lineage>
        <taxon>Eukaryota</taxon>
        <taxon>Fungi</taxon>
        <taxon>Fungi incertae sedis</taxon>
        <taxon>Chytridiomycota</taxon>
        <taxon>Chytridiomycota incertae sedis</taxon>
        <taxon>Chytridiomycetes</taxon>
        <taxon>Chytridiales</taxon>
        <taxon>Chytriomycetaceae</taxon>
        <taxon>Physocladia</taxon>
    </lineage>
</organism>
<evidence type="ECO:0000313" key="4">
    <source>
        <dbReference type="Proteomes" id="UP001211907"/>
    </source>
</evidence>
<gene>
    <name evidence="3" type="ORF">HK100_005073</name>
</gene>
<keyword evidence="4" id="KW-1185">Reference proteome</keyword>
<dbReference type="Pfam" id="PF22846">
    <property type="entry name" value="CATSPERG_C"/>
    <property type="match status" value="1"/>
</dbReference>
<dbReference type="InterPro" id="IPR053873">
    <property type="entry name" value="CATSPERG_C"/>
</dbReference>
<proteinExistence type="predicted"/>
<dbReference type="AlphaFoldDB" id="A0AAD5SUD4"/>
<name>A0AAD5SUD4_9FUNG</name>
<evidence type="ECO:0000313" key="3">
    <source>
        <dbReference type="EMBL" id="KAJ3098588.1"/>
    </source>
</evidence>
<sequence>MSFHRASGNDLFIWGNALFYSPDGGHTILLVTVFASSSITLTHFTSSSDGSFAFITSDNIEYFGNLGTQAITRMTKSRVPSSSYSIRPYFDTSNALHELTLSLSSNTLSTSDVIIDTESILEYYQLSIATAASFCPYSSITVFAPNIPANIRTTNNNNFAIAYQTLPSSIYLDYQSSYSFIVRLFPAAASAASDVKLGFRLSGNDAVRVNYTARGIVDSGDVEYGVEVVDLGMQMQGLSGQNLTPTVLRVLAGDGAANFGCKDLVGRYWKSVVSRQITIFSGCPPYQEIEFIWKTSTTATQSCPNPDLDMPCLFYPDSFSLEFAIFDQLTEMYTTYNGTYSLLIIASGPSPTEMTNFTADQIQQFNPSMSSSTNSLIWSDSITATINPSPSIYFTFHVTTYALSSSIPSYCVLTKDFTVRVYGLPVSFENSIAVTLGCMFLFVACVVAGIWIESCVLERGVEQRWRFGKIFPVSDDDDGGDSNETLLGGGVAQSSYGSKNYSEVSVDKESQQQQRQGEPVKVKTRLHGYDGPVKGSKATNVIIGGKARPYGDGMFGFLRNRTTAKKVHNEEVDTGTQDTGQKLPGAVATAIGDFKRTSTIGSEAAKKKPALADIKREKLMEEYLQRSTDLVEALRDVQKRKEKKKGGGGGDKRVGGTGDKE</sequence>
<dbReference type="GO" id="GO:0036128">
    <property type="term" value="C:CatSper complex"/>
    <property type="evidence" value="ECO:0007669"/>
    <property type="project" value="InterPro"/>
</dbReference>
<reference evidence="3" key="1">
    <citation type="submission" date="2020-05" db="EMBL/GenBank/DDBJ databases">
        <title>Phylogenomic resolution of chytrid fungi.</title>
        <authorList>
            <person name="Stajich J.E."/>
            <person name="Amses K."/>
            <person name="Simmons R."/>
            <person name="Seto K."/>
            <person name="Myers J."/>
            <person name="Bonds A."/>
            <person name="Quandt C.A."/>
            <person name="Barry K."/>
            <person name="Liu P."/>
            <person name="Grigoriev I."/>
            <person name="Longcore J.E."/>
            <person name="James T.Y."/>
        </authorList>
    </citation>
    <scope>NUCLEOTIDE SEQUENCE</scope>
    <source>
        <strain evidence="3">JEL0513</strain>
    </source>
</reference>
<dbReference type="GO" id="GO:0031514">
    <property type="term" value="C:motile cilium"/>
    <property type="evidence" value="ECO:0007669"/>
    <property type="project" value="TreeGrafter"/>
</dbReference>
<dbReference type="PANTHER" id="PTHR14327:SF1">
    <property type="entry name" value="CATION CHANNEL SPERM-ASSOCIATED AUXILIARY SUBUNIT GAMMA"/>
    <property type="match status" value="1"/>
</dbReference>
<comment type="caution">
    <text evidence="3">The sequence shown here is derived from an EMBL/GenBank/DDBJ whole genome shotgun (WGS) entry which is preliminary data.</text>
</comment>
<dbReference type="PANTHER" id="PTHR14327">
    <property type="entry name" value="CATION CHANNEL SPERM-ASSOCIATED PROTEIN SUBUNIT GAMMA"/>
    <property type="match status" value="1"/>
</dbReference>
<evidence type="ECO:0000259" key="2">
    <source>
        <dbReference type="Pfam" id="PF22846"/>
    </source>
</evidence>